<gene>
    <name evidence="7" type="ORF">XYCOK13_25900</name>
</gene>
<sequence length="432" mass="49165">MRSKRVSVLQWFCFFYPFLIYPWGQGDYYTNVKAYYLIGFVILLGWMHVWSLLTQYKYGKLKPKPMEWLMVALLLLIGFSTLNSDYPSLIGDRTQHQGIVIMGTYVALFMHASRMSVLDQSKVLQYMAASSLVCACYGIAQYYGFAIFPQDHMNHHFANRSFSFFDNPDYFGSYLVMASLLAFTFFLMAAKKSAAFMYLLLFGILIAASLHSETRSAWVGIAAGLSVFLLLFARTRKGLWKKGMLGIVTLFLVLIVLNGLSQNTYWERAQSIWHDTHIIVADADRNWAGASRWYIWQTAIPLIEAYFWTGSGPNTFQHVFHPGVDPDYSTYIRTPIHDMNNDYLQIALTMGVPALLLYLLILGMVFKKGVQKVRTSEGANQIFHCGLLASTAGYLIQAVFNISVVSVAPFFWIIFGFLYSETKVTGVKRMEG</sequence>
<feature type="transmembrane region" description="Helical" evidence="5">
    <location>
        <begin position="170"/>
        <end position="188"/>
    </location>
</feature>
<feature type="transmembrane region" description="Helical" evidence="5">
    <location>
        <begin position="7"/>
        <end position="23"/>
    </location>
</feature>
<evidence type="ECO:0000313" key="8">
    <source>
        <dbReference type="Proteomes" id="UP000677918"/>
    </source>
</evidence>
<evidence type="ECO:0000256" key="1">
    <source>
        <dbReference type="ARBA" id="ARBA00004141"/>
    </source>
</evidence>
<comment type="caution">
    <text evidence="7">The sequence shown here is derived from an EMBL/GenBank/DDBJ whole genome shotgun (WGS) entry which is preliminary data.</text>
</comment>
<keyword evidence="2 5" id="KW-0812">Transmembrane</keyword>
<feature type="transmembrane region" description="Helical" evidence="5">
    <location>
        <begin position="195"/>
        <end position="211"/>
    </location>
</feature>
<dbReference type="RefSeq" id="WP_213412552.1">
    <property type="nucleotide sequence ID" value="NZ_BOVK01000032.1"/>
</dbReference>
<feature type="transmembrane region" description="Helical" evidence="5">
    <location>
        <begin position="343"/>
        <end position="366"/>
    </location>
</feature>
<dbReference type="EMBL" id="BOVK01000032">
    <property type="protein sequence ID" value="GIQ69766.1"/>
    <property type="molecule type" value="Genomic_DNA"/>
</dbReference>
<feature type="transmembrane region" description="Helical" evidence="5">
    <location>
        <begin position="35"/>
        <end position="53"/>
    </location>
</feature>
<feature type="transmembrane region" description="Helical" evidence="5">
    <location>
        <begin position="65"/>
        <end position="82"/>
    </location>
</feature>
<dbReference type="InterPro" id="IPR051533">
    <property type="entry name" value="WaaL-like"/>
</dbReference>
<reference evidence="7" key="1">
    <citation type="submission" date="2021-04" db="EMBL/GenBank/DDBJ databases">
        <title>Draft genome sequence of Xylanibacillus composti strain K13.</title>
        <authorList>
            <person name="Uke A."/>
            <person name="Chhe C."/>
            <person name="Baramee S."/>
            <person name="Kosugi A."/>
        </authorList>
    </citation>
    <scope>NUCLEOTIDE SEQUENCE</scope>
    <source>
        <strain evidence="7">K13</strain>
    </source>
</reference>
<evidence type="ECO:0000256" key="4">
    <source>
        <dbReference type="ARBA" id="ARBA00023136"/>
    </source>
</evidence>
<organism evidence="7 8">
    <name type="scientific">Xylanibacillus composti</name>
    <dbReference type="NCBI Taxonomy" id="1572762"/>
    <lineage>
        <taxon>Bacteria</taxon>
        <taxon>Bacillati</taxon>
        <taxon>Bacillota</taxon>
        <taxon>Bacilli</taxon>
        <taxon>Bacillales</taxon>
        <taxon>Paenibacillaceae</taxon>
        <taxon>Xylanibacillus</taxon>
    </lineage>
</organism>
<feature type="transmembrane region" description="Helical" evidence="5">
    <location>
        <begin position="402"/>
        <end position="420"/>
    </location>
</feature>
<feature type="transmembrane region" description="Helical" evidence="5">
    <location>
        <begin position="123"/>
        <end position="143"/>
    </location>
</feature>
<accession>A0A8J4H5A0</accession>
<evidence type="ECO:0000259" key="6">
    <source>
        <dbReference type="Pfam" id="PF04932"/>
    </source>
</evidence>
<dbReference type="GO" id="GO:0016020">
    <property type="term" value="C:membrane"/>
    <property type="evidence" value="ECO:0007669"/>
    <property type="project" value="UniProtKB-SubCell"/>
</dbReference>
<dbReference type="AlphaFoldDB" id="A0A8J4H5A0"/>
<evidence type="ECO:0000313" key="7">
    <source>
        <dbReference type="EMBL" id="GIQ69766.1"/>
    </source>
</evidence>
<evidence type="ECO:0000256" key="5">
    <source>
        <dbReference type="SAM" id="Phobius"/>
    </source>
</evidence>
<keyword evidence="3 5" id="KW-1133">Transmembrane helix</keyword>
<dbReference type="Pfam" id="PF04932">
    <property type="entry name" value="Wzy_C"/>
    <property type="match status" value="1"/>
</dbReference>
<dbReference type="Proteomes" id="UP000677918">
    <property type="component" value="Unassembled WGS sequence"/>
</dbReference>
<dbReference type="InterPro" id="IPR007016">
    <property type="entry name" value="O-antigen_ligase-rel_domated"/>
</dbReference>
<comment type="subcellular location">
    <subcellularLocation>
        <location evidence="1">Membrane</location>
        <topology evidence="1">Multi-pass membrane protein</topology>
    </subcellularLocation>
</comment>
<keyword evidence="4 5" id="KW-0472">Membrane</keyword>
<feature type="domain" description="O-antigen ligase-related" evidence="6">
    <location>
        <begin position="201"/>
        <end position="359"/>
    </location>
</feature>
<dbReference type="PANTHER" id="PTHR37422">
    <property type="entry name" value="TEICHURONIC ACID BIOSYNTHESIS PROTEIN TUAE"/>
    <property type="match status" value="1"/>
</dbReference>
<name>A0A8J4H5A0_9BACL</name>
<keyword evidence="8" id="KW-1185">Reference proteome</keyword>
<proteinExistence type="predicted"/>
<dbReference type="PANTHER" id="PTHR37422:SF13">
    <property type="entry name" value="LIPOPOLYSACCHARIDE BIOSYNTHESIS PROTEIN PA4999-RELATED"/>
    <property type="match status" value="1"/>
</dbReference>
<feature type="transmembrane region" description="Helical" evidence="5">
    <location>
        <begin position="94"/>
        <end position="111"/>
    </location>
</feature>
<feature type="transmembrane region" description="Helical" evidence="5">
    <location>
        <begin position="245"/>
        <end position="261"/>
    </location>
</feature>
<protein>
    <recommendedName>
        <fullName evidence="6">O-antigen ligase-related domain-containing protein</fullName>
    </recommendedName>
</protein>
<evidence type="ECO:0000256" key="2">
    <source>
        <dbReference type="ARBA" id="ARBA00022692"/>
    </source>
</evidence>
<feature type="transmembrane region" description="Helical" evidence="5">
    <location>
        <begin position="217"/>
        <end position="233"/>
    </location>
</feature>
<evidence type="ECO:0000256" key="3">
    <source>
        <dbReference type="ARBA" id="ARBA00022989"/>
    </source>
</evidence>